<reference evidence="2 3" key="1">
    <citation type="submission" date="2019-05" db="EMBL/GenBank/DDBJ databases">
        <title>Draft genome sequence of Actinomadura sp. 14C53.</title>
        <authorList>
            <person name="Saricaoglu S."/>
            <person name="Isik K."/>
        </authorList>
    </citation>
    <scope>NUCLEOTIDE SEQUENCE [LARGE SCALE GENOMIC DNA]</scope>
    <source>
        <strain evidence="2 3">14C53</strain>
    </source>
</reference>
<protein>
    <submittedName>
        <fullName evidence="2">Uncharacterized protein</fullName>
    </submittedName>
</protein>
<dbReference type="EMBL" id="VCKW01000299">
    <property type="protein sequence ID" value="TMQ90356.1"/>
    <property type="molecule type" value="Genomic_DNA"/>
</dbReference>
<evidence type="ECO:0000313" key="2">
    <source>
        <dbReference type="EMBL" id="TMQ90356.1"/>
    </source>
</evidence>
<evidence type="ECO:0000313" key="3">
    <source>
        <dbReference type="Proteomes" id="UP000309174"/>
    </source>
</evidence>
<dbReference type="OrthoDB" id="667485at2"/>
<proteinExistence type="predicted"/>
<keyword evidence="3" id="KW-1185">Reference proteome</keyword>
<feature type="compositionally biased region" description="Low complexity" evidence="1">
    <location>
        <begin position="139"/>
        <end position="156"/>
    </location>
</feature>
<feature type="region of interest" description="Disordered" evidence="1">
    <location>
        <begin position="139"/>
        <end position="160"/>
    </location>
</feature>
<evidence type="ECO:0000256" key="1">
    <source>
        <dbReference type="SAM" id="MobiDB-lite"/>
    </source>
</evidence>
<name>A0A5C4J1U3_9ACTN</name>
<sequence length="166" mass="17093">MSHESATTIARQIAAVPARTSSETWGAIVDLVTEPGSTAHQDLTAITSIAAIVISEEYTREAPIIIMPASGPRIRVRTVHGTDAIEAINEETPLYSGRLTGPGWTVSLPCGPDDLDDLATALAGTPAVVVRDTGEGLNADAPAAAHSTAGGSSATPIIDLSELRRS</sequence>
<dbReference type="RefSeq" id="WP_138649642.1">
    <property type="nucleotide sequence ID" value="NZ_VCKW01000299.1"/>
</dbReference>
<organism evidence="2 3">
    <name type="scientific">Actinomadura soli</name>
    <dbReference type="NCBI Taxonomy" id="2508997"/>
    <lineage>
        <taxon>Bacteria</taxon>
        <taxon>Bacillati</taxon>
        <taxon>Actinomycetota</taxon>
        <taxon>Actinomycetes</taxon>
        <taxon>Streptosporangiales</taxon>
        <taxon>Thermomonosporaceae</taxon>
        <taxon>Actinomadura</taxon>
    </lineage>
</organism>
<dbReference type="AlphaFoldDB" id="A0A5C4J1U3"/>
<dbReference type="Proteomes" id="UP000309174">
    <property type="component" value="Unassembled WGS sequence"/>
</dbReference>
<gene>
    <name evidence="2" type="ORF">ETD83_35800</name>
</gene>
<comment type="caution">
    <text evidence="2">The sequence shown here is derived from an EMBL/GenBank/DDBJ whole genome shotgun (WGS) entry which is preliminary data.</text>
</comment>
<accession>A0A5C4J1U3</accession>